<dbReference type="AlphaFoldDB" id="J3L432"/>
<proteinExistence type="predicted"/>
<dbReference type="HOGENOM" id="CLU_3090429_0_0_1"/>
<keyword evidence="2" id="KW-1185">Reference proteome</keyword>
<sequence length="52" mass="5898">MDRPVDRIPTRAAALLRFVVVFSLQSHREIRSKKRSVHICSTSTSRVFAPAC</sequence>
<protein>
    <submittedName>
        <fullName evidence="1">Uncharacterized protein</fullName>
    </submittedName>
</protein>
<reference evidence="1" key="1">
    <citation type="journal article" date="2013" name="Nat. Commun.">
        <title>Whole-genome sequencing of Oryza brachyantha reveals mechanisms underlying Oryza genome evolution.</title>
        <authorList>
            <person name="Chen J."/>
            <person name="Huang Q."/>
            <person name="Gao D."/>
            <person name="Wang J."/>
            <person name="Lang Y."/>
            <person name="Liu T."/>
            <person name="Li B."/>
            <person name="Bai Z."/>
            <person name="Luis Goicoechea J."/>
            <person name="Liang C."/>
            <person name="Chen C."/>
            <person name="Zhang W."/>
            <person name="Sun S."/>
            <person name="Liao Y."/>
            <person name="Zhang X."/>
            <person name="Yang L."/>
            <person name="Song C."/>
            <person name="Wang M."/>
            <person name="Shi J."/>
            <person name="Liu G."/>
            <person name="Liu J."/>
            <person name="Zhou H."/>
            <person name="Zhou W."/>
            <person name="Yu Q."/>
            <person name="An N."/>
            <person name="Chen Y."/>
            <person name="Cai Q."/>
            <person name="Wang B."/>
            <person name="Liu B."/>
            <person name="Min J."/>
            <person name="Huang Y."/>
            <person name="Wu H."/>
            <person name="Li Z."/>
            <person name="Zhang Y."/>
            <person name="Yin Y."/>
            <person name="Song W."/>
            <person name="Jiang J."/>
            <person name="Jackson S.A."/>
            <person name="Wing R.A."/>
            <person name="Wang J."/>
            <person name="Chen M."/>
        </authorList>
    </citation>
    <scope>NUCLEOTIDE SEQUENCE [LARGE SCALE GENOMIC DNA]</scope>
    <source>
        <strain evidence="1">cv. IRGC 101232</strain>
    </source>
</reference>
<reference evidence="1" key="2">
    <citation type="submission" date="2013-04" db="UniProtKB">
        <authorList>
            <consortium name="EnsemblPlants"/>
        </authorList>
    </citation>
    <scope>IDENTIFICATION</scope>
</reference>
<evidence type="ECO:0000313" key="2">
    <source>
        <dbReference type="Proteomes" id="UP000006038"/>
    </source>
</evidence>
<dbReference type="Proteomes" id="UP000006038">
    <property type="component" value="Chromosome 1"/>
</dbReference>
<evidence type="ECO:0000313" key="1">
    <source>
        <dbReference type="EnsemblPlants" id="OB01G39880.1"/>
    </source>
</evidence>
<organism evidence="1">
    <name type="scientific">Oryza brachyantha</name>
    <name type="common">malo sina</name>
    <dbReference type="NCBI Taxonomy" id="4533"/>
    <lineage>
        <taxon>Eukaryota</taxon>
        <taxon>Viridiplantae</taxon>
        <taxon>Streptophyta</taxon>
        <taxon>Embryophyta</taxon>
        <taxon>Tracheophyta</taxon>
        <taxon>Spermatophyta</taxon>
        <taxon>Magnoliopsida</taxon>
        <taxon>Liliopsida</taxon>
        <taxon>Poales</taxon>
        <taxon>Poaceae</taxon>
        <taxon>BOP clade</taxon>
        <taxon>Oryzoideae</taxon>
        <taxon>Oryzeae</taxon>
        <taxon>Oryzinae</taxon>
        <taxon>Oryza</taxon>
    </lineage>
</organism>
<dbReference type="EnsemblPlants" id="OB01G39880.1">
    <property type="protein sequence ID" value="OB01G39880.1"/>
    <property type="gene ID" value="OB01G39880"/>
</dbReference>
<accession>J3L432</accession>
<dbReference type="Gramene" id="OB01G39880.1">
    <property type="protein sequence ID" value="OB01G39880.1"/>
    <property type="gene ID" value="OB01G39880"/>
</dbReference>
<name>J3L432_ORYBR</name>